<reference evidence="3 4" key="1">
    <citation type="journal article" date="2017" name="BMC Genomics">
        <title>Chromosome level assembly and secondary metabolite potential of the parasitic fungus Cordyceps militaris.</title>
        <authorList>
            <person name="Kramer G.J."/>
            <person name="Nodwell J.R."/>
        </authorList>
    </citation>
    <scope>NUCLEOTIDE SEQUENCE [LARGE SCALE GENOMIC DNA]</scope>
    <source>
        <strain evidence="3 4">ATCC 34164</strain>
    </source>
</reference>
<protein>
    <submittedName>
        <fullName evidence="3">Kinase-like domain</fullName>
    </submittedName>
</protein>
<dbReference type="InterPro" id="IPR011009">
    <property type="entry name" value="Kinase-like_dom_sf"/>
</dbReference>
<dbReference type="EMBL" id="CP023326">
    <property type="protein sequence ID" value="ATY65487.1"/>
    <property type="molecule type" value="Genomic_DNA"/>
</dbReference>
<dbReference type="Pfam" id="PF01636">
    <property type="entry name" value="APH"/>
    <property type="match status" value="1"/>
</dbReference>
<dbReference type="OrthoDB" id="5412996at2759"/>
<accession>A0A2H4SQW2</accession>
<proteinExistence type="predicted"/>
<sequence>MHEKTTEETTKSETEAVMGPQDKTSSSALPLMKVDHLACSTFTKNQLEWLEQMFQLQTRQQIGKLMTKIWGGVPMYMPDPQAGSYNLAHRMQFDSGQDAVLRQVNRGTSMFPDEKTTAEVNVMRLVAEKTAIPVAYVQCVKLTGDAREEGAEDLDTPDLRPFLLMEYLPHDRDMGRALNTPGFPDEEPQVLNPELDPAELKRLYRLAANALLELSRLEFDAIGSPELMEDGSSKVTSRPLTRRMNELVAMGGCRRDHLPQTIFTSTHEYFATLAQLHMDHLTYQQNDAFSDELDCRKKYVARLLFRKIISARERLASDQGPFTLWCDDFRPTNILLRGDALAGVLDWEFAYAAPPAFARAPPWWLLLQRPENWRAGWRDWNTAYEAALAVFLAAMTDAEDAAIAAGRLDARQRLSGEMRQSWEKGDFWVVYALQMDYDFDYVFWNGIFTRHYGPCKDFDAVWEKAWSVLTDEERREALRFASDKVSVLGG</sequence>
<evidence type="ECO:0000313" key="3">
    <source>
        <dbReference type="EMBL" id="ATY65487.1"/>
    </source>
</evidence>
<gene>
    <name evidence="3" type="ORF">A9K55_002159</name>
</gene>
<dbReference type="InterPro" id="IPR051678">
    <property type="entry name" value="AGP_Transferase"/>
</dbReference>
<dbReference type="VEuPathDB" id="FungiDB:A9K55_002159"/>
<keyword evidence="3" id="KW-0808">Transferase</keyword>
<evidence type="ECO:0000256" key="1">
    <source>
        <dbReference type="SAM" id="MobiDB-lite"/>
    </source>
</evidence>
<dbReference type="InterPro" id="IPR002575">
    <property type="entry name" value="Aminoglycoside_PTrfase"/>
</dbReference>
<feature type="region of interest" description="Disordered" evidence="1">
    <location>
        <begin position="1"/>
        <end position="26"/>
    </location>
</feature>
<evidence type="ECO:0000259" key="2">
    <source>
        <dbReference type="Pfam" id="PF01636"/>
    </source>
</evidence>
<name>A0A2H4SQW2_CORMI</name>
<feature type="compositionally biased region" description="Basic and acidic residues" evidence="1">
    <location>
        <begin position="1"/>
        <end position="14"/>
    </location>
</feature>
<dbReference type="VEuPathDB" id="FungiDB:CCM_09639"/>
<keyword evidence="3" id="KW-0418">Kinase</keyword>
<dbReference type="GO" id="GO:0016301">
    <property type="term" value="F:kinase activity"/>
    <property type="evidence" value="ECO:0007669"/>
    <property type="project" value="UniProtKB-KW"/>
</dbReference>
<dbReference type="PANTHER" id="PTHR21310:SF37">
    <property type="entry name" value="AMINOGLYCOSIDE PHOSPHOTRANSFERASE DOMAIN-CONTAINING PROTEIN"/>
    <property type="match status" value="1"/>
</dbReference>
<dbReference type="AlphaFoldDB" id="A0A2H4SQW2"/>
<dbReference type="SUPFAM" id="SSF56112">
    <property type="entry name" value="Protein kinase-like (PK-like)"/>
    <property type="match status" value="1"/>
</dbReference>
<feature type="domain" description="Aminoglycoside phosphotransferase" evidence="2">
    <location>
        <begin position="94"/>
        <end position="358"/>
    </location>
</feature>
<dbReference type="PANTHER" id="PTHR21310">
    <property type="entry name" value="AMINOGLYCOSIDE PHOSPHOTRANSFERASE-RELATED-RELATED"/>
    <property type="match status" value="1"/>
</dbReference>
<evidence type="ECO:0000313" key="4">
    <source>
        <dbReference type="Proteomes" id="UP000323067"/>
    </source>
</evidence>
<dbReference type="Proteomes" id="UP000323067">
    <property type="component" value="Chromosome iii"/>
</dbReference>
<organism evidence="3 4">
    <name type="scientific">Cordyceps militaris</name>
    <name type="common">Caterpillar fungus</name>
    <name type="synonym">Clavaria militaris</name>
    <dbReference type="NCBI Taxonomy" id="73501"/>
    <lineage>
        <taxon>Eukaryota</taxon>
        <taxon>Fungi</taxon>
        <taxon>Dikarya</taxon>
        <taxon>Ascomycota</taxon>
        <taxon>Pezizomycotina</taxon>
        <taxon>Sordariomycetes</taxon>
        <taxon>Hypocreomycetidae</taxon>
        <taxon>Hypocreales</taxon>
        <taxon>Cordycipitaceae</taxon>
        <taxon>Cordyceps</taxon>
    </lineage>
</organism>
<dbReference type="Gene3D" id="3.90.1200.10">
    <property type="match status" value="1"/>
</dbReference>